<dbReference type="eggNOG" id="COG2327">
    <property type="taxonomic scope" value="Bacteria"/>
</dbReference>
<feature type="domain" description="Polysaccharide pyruvyl transferase" evidence="1">
    <location>
        <begin position="17"/>
        <end position="297"/>
    </location>
</feature>
<dbReference type="KEGG" id="evi:Echvi_3792"/>
<keyword evidence="3" id="KW-1185">Reference proteome</keyword>
<dbReference type="PANTHER" id="PTHR36836:SF1">
    <property type="entry name" value="COLANIC ACID BIOSYNTHESIS PROTEIN WCAK"/>
    <property type="match status" value="1"/>
</dbReference>
<dbReference type="RefSeq" id="WP_015267546.1">
    <property type="nucleotide sequence ID" value="NC_019904.1"/>
</dbReference>
<dbReference type="Proteomes" id="UP000010796">
    <property type="component" value="Chromosome"/>
</dbReference>
<evidence type="ECO:0000313" key="3">
    <source>
        <dbReference type="Proteomes" id="UP000010796"/>
    </source>
</evidence>
<reference evidence="3" key="1">
    <citation type="submission" date="2012-02" db="EMBL/GenBank/DDBJ databases">
        <title>The complete genome of Echinicola vietnamensis DSM 17526.</title>
        <authorList>
            <person name="Lucas S."/>
            <person name="Copeland A."/>
            <person name="Lapidus A."/>
            <person name="Glavina del Rio T."/>
            <person name="Dalin E."/>
            <person name="Tice H."/>
            <person name="Bruce D."/>
            <person name="Goodwin L."/>
            <person name="Pitluck S."/>
            <person name="Peters L."/>
            <person name="Ovchinnikova G."/>
            <person name="Teshima H."/>
            <person name="Kyrpides N."/>
            <person name="Mavromatis K."/>
            <person name="Ivanova N."/>
            <person name="Brettin T."/>
            <person name="Detter J.C."/>
            <person name="Han C."/>
            <person name="Larimer F."/>
            <person name="Land M."/>
            <person name="Hauser L."/>
            <person name="Markowitz V."/>
            <person name="Cheng J.-F."/>
            <person name="Hugenholtz P."/>
            <person name="Woyke T."/>
            <person name="Wu D."/>
            <person name="Brambilla E."/>
            <person name="Klenk H.-P."/>
            <person name="Eisen J.A."/>
        </authorList>
    </citation>
    <scope>NUCLEOTIDE SEQUENCE [LARGE SCALE GENOMIC DNA]</scope>
    <source>
        <strain evidence="3">DSM 17526 / LMG 23754 / KMM 6221</strain>
    </source>
</reference>
<evidence type="ECO:0000259" key="1">
    <source>
        <dbReference type="Pfam" id="PF04230"/>
    </source>
</evidence>
<dbReference type="InterPro" id="IPR007345">
    <property type="entry name" value="Polysacch_pyruvyl_Trfase"/>
</dbReference>
<protein>
    <recommendedName>
        <fullName evidence="1">Polysaccharide pyruvyl transferase domain-containing protein</fullName>
    </recommendedName>
</protein>
<dbReference type="AlphaFoldDB" id="L0G1E9"/>
<gene>
    <name evidence="2" type="ordered locus">Echvi_3792</name>
</gene>
<dbReference type="STRING" id="926556.Echvi_3792"/>
<dbReference type="Pfam" id="PF04230">
    <property type="entry name" value="PS_pyruv_trans"/>
    <property type="match status" value="1"/>
</dbReference>
<name>L0G1E9_ECHVK</name>
<dbReference type="EMBL" id="CP003346">
    <property type="protein sequence ID" value="AGA80004.1"/>
    <property type="molecule type" value="Genomic_DNA"/>
</dbReference>
<sequence>MEKTVTTYFQGNTQFENTGDVLINKSLIELFRTHGNVVINDEKLPGFYKEALNLASHEKSSSNKGSFYKQLFQKAWASLFKKGQKVIMVAGPPGHIFGNSNKKIRKNMEYTAFLIALQLLRVKIVRMGFSMGPIGKKQAVSERIRAWFTHHYWVRDSISLSLAHEIGIPKARFFPDLAWTYHANGVDLSQAQKEEIIFSFRDAIYKDDDGQRYKNALVERLMFIIDHLKDRYKLKITYQVLGDYAFCKELHETLRAKGYEVDFEEAQITLETAGRAYQNGVAIITNRLHGALLAAKYDVLPLVLSDIDKHLKIKGIYHDAGLHDLLLEASDTNEAILEKVLTLLENRTQIMEQLAQIEQRYHALTMDSMAKVLNG</sequence>
<proteinExistence type="predicted"/>
<evidence type="ECO:0000313" key="2">
    <source>
        <dbReference type="EMBL" id="AGA80004.1"/>
    </source>
</evidence>
<dbReference type="OrthoDB" id="1228743at2"/>
<dbReference type="HOGENOM" id="CLU_061795_0_0_10"/>
<accession>L0G1E9</accession>
<organism evidence="2 3">
    <name type="scientific">Echinicola vietnamensis (strain DSM 17526 / LMG 23754 / KMM 6221)</name>
    <dbReference type="NCBI Taxonomy" id="926556"/>
    <lineage>
        <taxon>Bacteria</taxon>
        <taxon>Pseudomonadati</taxon>
        <taxon>Bacteroidota</taxon>
        <taxon>Cytophagia</taxon>
        <taxon>Cytophagales</taxon>
        <taxon>Cyclobacteriaceae</taxon>
        <taxon>Echinicola</taxon>
    </lineage>
</organism>
<dbReference type="PANTHER" id="PTHR36836">
    <property type="entry name" value="COLANIC ACID BIOSYNTHESIS PROTEIN WCAK"/>
    <property type="match status" value="1"/>
</dbReference>